<organism evidence="1">
    <name type="scientific">Fusarium oxysporum f. sp. melonis 26406</name>
    <dbReference type="NCBI Taxonomy" id="1089452"/>
    <lineage>
        <taxon>Eukaryota</taxon>
        <taxon>Fungi</taxon>
        <taxon>Dikarya</taxon>
        <taxon>Ascomycota</taxon>
        <taxon>Pezizomycotina</taxon>
        <taxon>Sordariomycetes</taxon>
        <taxon>Hypocreomycetidae</taxon>
        <taxon>Hypocreales</taxon>
        <taxon>Nectriaceae</taxon>
        <taxon>Fusarium</taxon>
        <taxon>Fusarium oxysporum species complex</taxon>
    </lineage>
</organism>
<sequence>MTIYNTLNTKRKILRILLTAWNPARKNSNQRPRR</sequence>
<dbReference type="VEuPathDB" id="FungiDB:FOMG_19708"/>
<proteinExistence type="predicted"/>
<dbReference type="EMBL" id="KI980789">
    <property type="protein sequence ID" value="EXK23522.1"/>
    <property type="molecule type" value="Genomic_DNA"/>
</dbReference>
<dbReference type="AlphaFoldDB" id="W9Z4J3"/>
<reference evidence="1" key="2">
    <citation type="submission" date="2014-02" db="EMBL/GenBank/DDBJ databases">
        <title>Annotation of the Genome Sequence of Fusarium oxysporum f. sp. melonis 26406.</title>
        <authorList>
            <consortium name="The Broad Institute Genomics Platform"/>
            <person name="Ma L.-J."/>
            <person name="Corby-Kistler H."/>
            <person name="Broz K."/>
            <person name="Gale L.R."/>
            <person name="Jonkers W."/>
            <person name="O'Donnell K."/>
            <person name="Ploetz R."/>
            <person name="Steinberg C."/>
            <person name="Schwartz D.C."/>
            <person name="VanEtten H."/>
            <person name="Zhou S."/>
            <person name="Young S.K."/>
            <person name="Zeng Q."/>
            <person name="Gargeya S."/>
            <person name="Fitzgerald M."/>
            <person name="Abouelleil A."/>
            <person name="Alvarado L."/>
            <person name="Chapman S.B."/>
            <person name="Gainer-Dewar J."/>
            <person name="Goldberg J."/>
            <person name="Griggs A."/>
            <person name="Gujja S."/>
            <person name="Hansen M."/>
            <person name="Howarth C."/>
            <person name="Imamovic A."/>
            <person name="Ireland A."/>
            <person name="Larimer J."/>
            <person name="McCowan C."/>
            <person name="Murphy C."/>
            <person name="Pearson M."/>
            <person name="Poon T.W."/>
            <person name="Priest M."/>
            <person name="Roberts A."/>
            <person name="Saif S."/>
            <person name="Shea T."/>
            <person name="Sykes S."/>
            <person name="Wortman J."/>
            <person name="Nusbaum C."/>
            <person name="Birren B."/>
        </authorList>
    </citation>
    <scope>NUCLEOTIDE SEQUENCE</scope>
    <source>
        <strain evidence="1">26406</strain>
    </source>
</reference>
<evidence type="ECO:0000313" key="1">
    <source>
        <dbReference type="EMBL" id="EXK23522.1"/>
    </source>
</evidence>
<gene>
    <name evidence="1" type="ORF">FOMG_19708</name>
</gene>
<dbReference type="HOGENOM" id="CLU_3377158_0_0_1"/>
<accession>W9Z4J3</accession>
<reference evidence="1" key="1">
    <citation type="submission" date="2012-04" db="EMBL/GenBank/DDBJ databases">
        <title>The Genome Sequence of Fusarium oxysporum melonis.</title>
        <authorList>
            <consortium name="The Broad Institute Genome Sequencing Platform"/>
            <person name="Ma L.-J."/>
            <person name="Gale L.R."/>
            <person name="Schwartz D.C."/>
            <person name="Zhou S."/>
            <person name="Corby-Kistler H."/>
            <person name="Young S.K."/>
            <person name="Zeng Q."/>
            <person name="Gargeya S."/>
            <person name="Fitzgerald M."/>
            <person name="Haas B."/>
            <person name="Abouelleil A."/>
            <person name="Alvarado L."/>
            <person name="Arachchi H.M."/>
            <person name="Berlin A."/>
            <person name="Brown A."/>
            <person name="Chapman S.B."/>
            <person name="Chen Z."/>
            <person name="Dunbar C."/>
            <person name="Freedman E."/>
            <person name="Gearin G."/>
            <person name="Goldberg J."/>
            <person name="Griggs A."/>
            <person name="Gujja S."/>
            <person name="Heiman D."/>
            <person name="Howarth C."/>
            <person name="Larson L."/>
            <person name="Lui A."/>
            <person name="MacDonald P.J.P."/>
            <person name="Montmayeur A."/>
            <person name="Murphy C."/>
            <person name="Neiman D."/>
            <person name="Pearson M."/>
            <person name="Priest M."/>
            <person name="Roberts A."/>
            <person name="Saif S."/>
            <person name="Shea T."/>
            <person name="Shenoy N."/>
            <person name="Sisk P."/>
            <person name="Stolte C."/>
            <person name="Sykes S."/>
            <person name="Wortman J."/>
            <person name="Nusbaum C."/>
            <person name="Birren B."/>
        </authorList>
    </citation>
    <scope>NUCLEOTIDE SEQUENCE</scope>
    <source>
        <strain evidence="1">26406</strain>
    </source>
</reference>
<protein>
    <submittedName>
        <fullName evidence="1">Uncharacterized protein</fullName>
    </submittedName>
</protein>
<name>W9Z4J3_FUSOX</name>
<dbReference type="Proteomes" id="UP000030703">
    <property type="component" value="Unassembled WGS sequence"/>
</dbReference>